<protein>
    <recommendedName>
        <fullName evidence="12">Tafazzin family protein</fullName>
    </recommendedName>
</protein>
<keyword evidence="3" id="KW-0808">Transferase</keyword>
<dbReference type="OrthoDB" id="193467at2759"/>
<dbReference type="PANTHER" id="PTHR12497:SF0">
    <property type="entry name" value="TAFAZZIN"/>
    <property type="match status" value="1"/>
</dbReference>
<dbReference type="STRING" id="269621.A0A238F3G5"/>
<name>A0A238F3G5_9BASI</name>
<evidence type="ECO:0000313" key="14">
    <source>
        <dbReference type="EMBL" id="SCV68690.1"/>
    </source>
</evidence>
<feature type="domain" description="Phospholipid/glycerol acyltransferase" evidence="13">
    <location>
        <begin position="72"/>
        <end position="201"/>
    </location>
</feature>
<keyword evidence="6" id="KW-0443">Lipid metabolism</keyword>
<gene>
    <name evidence="14" type="ORF">BQ2448_811</name>
</gene>
<dbReference type="InterPro" id="IPR000872">
    <property type="entry name" value="Tafazzin"/>
</dbReference>
<accession>A0A238F3G5</accession>
<dbReference type="CDD" id="cd07989">
    <property type="entry name" value="LPLAT_AGPAT-like"/>
    <property type="match status" value="1"/>
</dbReference>
<keyword evidence="7" id="KW-0496">Mitochondrion</keyword>
<evidence type="ECO:0000259" key="13">
    <source>
        <dbReference type="SMART" id="SM00563"/>
    </source>
</evidence>
<evidence type="ECO:0000256" key="3">
    <source>
        <dbReference type="ARBA" id="ARBA00022679"/>
    </source>
</evidence>
<evidence type="ECO:0000256" key="7">
    <source>
        <dbReference type="ARBA" id="ARBA00023128"/>
    </source>
</evidence>
<dbReference type="GO" id="GO:0007007">
    <property type="term" value="P:inner mitochondrial membrane organization"/>
    <property type="evidence" value="ECO:0007669"/>
    <property type="project" value="TreeGrafter"/>
</dbReference>
<evidence type="ECO:0000256" key="10">
    <source>
        <dbReference type="ARBA" id="ARBA00024323"/>
    </source>
</evidence>
<evidence type="ECO:0000256" key="4">
    <source>
        <dbReference type="ARBA" id="ARBA00022787"/>
    </source>
</evidence>
<dbReference type="Proteomes" id="UP000198372">
    <property type="component" value="Unassembled WGS sequence"/>
</dbReference>
<dbReference type="GO" id="GO:0047184">
    <property type="term" value="F:1-acylglycerophosphocholine O-acyltransferase activity"/>
    <property type="evidence" value="ECO:0007669"/>
    <property type="project" value="TreeGrafter"/>
</dbReference>
<keyword evidence="9" id="KW-0012">Acyltransferase</keyword>
<keyword evidence="4" id="KW-1000">Mitochondrion outer membrane</keyword>
<evidence type="ECO:0000256" key="11">
    <source>
        <dbReference type="ARBA" id="ARBA00047906"/>
    </source>
</evidence>
<reference evidence="15" key="1">
    <citation type="submission" date="2016-09" db="EMBL/GenBank/DDBJ databases">
        <authorList>
            <person name="Jeantristanb JTB J.-T."/>
            <person name="Ricardo R."/>
        </authorList>
    </citation>
    <scope>NUCLEOTIDE SEQUENCE [LARGE SCALE GENOMIC DNA]</scope>
</reference>
<evidence type="ECO:0000256" key="1">
    <source>
        <dbReference type="ARBA" id="ARBA00004137"/>
    </source>
</evidence>
<keyword evidence="8" id="KW-0472">Membrane</keyword>
<dbReference type="GO" id="GO:0005743">
    <property type="term" value="C:mitochondrial inner membrane"/>
    <property type="evidence" value="ECO:0007669"/>
    <property type="project" value="UniProtKB-SubCell"/>
</dbReference>
<dbReference type="AlphaFoldDB" id="A0A238F3G5"/>
<dbReference type="GO" id="GO:0035965">
    <property type="term" value="P:cardiolipin acyl-chain remodeling"/>
    <property type="evidence" value="ECO:0007669"/>
    <property type="project" value="TreeGrafter"/>
</dbReference>
<comment type="catalytic activity">
    <reaction evidence="11">
        <text>1'-[1,2-diacyl-sn-glycero-3-phospho],3'-[1-acyl-sn-glycero-3-phospho]-glycerol + a 1,2-diacyl-sn-glycero-3-phosphocholine = a cardiolipin + a 1-acyl-sn-glycero-3-phosphocholine</text>
        <dbReference type="Rhea" id="RHEA:33731"/>
        <dbReference type="ChEBI" id="CHEBI:57643"/>
        <dbReference type="ChEBI" id="CHEBI:58168"/>
        <dbReference type="ChEBI" id="CHEBI:62237"/>
        <dbReference type="ChEBI" id="CHEBI:64743"/>
    </reaction>
    <physiologicalReaction direction="left-to-right" evidence="11">
        <dbReference type="Rhea" id="RHEA:33732"/>
    </physiologicalReaction>
    <physiologicalReaction direction="right-to-left" evidence="11">
        <dbReference type="Rhea" id="RHEA:33733"/>
    </physiologicalReaction>
</comment>
<evidence type="ECO:0000256" key="6">
    <source>
        <dbReference type="ARBA" id="ARBA00023098"/>
    </source>
</evidence>
<keyword evidence="15" id="KW-1185">Reference proteome</keyword>
<keyword evidence="5" id="KW-0999">Mitochondrion inner membrane</keyword>
<dbReference type="PRINTS" id="PR00979">
    <property type="entry name" value="TAFAZZIN"/>
</dbReference>
<dbReference type="SMART" id="SM00563">
    <property type="entry name" value="PlsC"/>
    <property type="match status" value="1"/>
</dbReference>
<dbReference type="SUPFAM" id="SSF69593">
    <property type="entry name" value="Glycerol-3-phosphate (1)-acyltransferase"/>
    <property type="match status" value="1"/>
</dbReference>
<sequence length="309" mass="35595">MSMLIPTAAGAASKIFLKQWCNEVRVAGLPAFLDKFNSDRGVLTARATRQTCLSLLVARSPVSRSDALNQRELICSLHFTHSVDEPFMWGCLPISLFMESRTTRWTLGASDMMFTGKWDSWFFSRGQVIETFRGKGIYQKAIDHAAKKLNNGQWVHIFPEGMIKQDTLKELRRFKWGISRLLFETDPGRMPHVVPIWIQGFEEVMDERRGWPRMLPRPGKNVSIMFGDSINSAIDPLMAKYRTKFPTAWRPATYGNDVKDDLKVEPEGLAAMRSELADRMRDELMRLGNDGRLEKLLEQEPNRIRWNRL</sequence>
<proteinExistence type="inferred from homology"/>
<comment type="similarity">
    <text evidence="2 12">Belongs to the taffazin family.</text>
</comment>
<evidence type="ECO:0000256" key="12">
    <source>
        <dbReference type="RuleBase" id="RU365062"/>
    </source>
</evidence>
<evidence type="ECO:0000256" key="5">
    <source>
        <dbReference type="ARBA" id="ARBA00022792"/>
    </source>
</evidence>
<evidence type="ECO:0000313" key="15">
    <source>
        <dbReference type="Proteomes" id="UP000198372"/>
    </source>
</evidence>
<dbReference type="InterPro" id="IPR002123">
    <property type="entry name" value="Plipid/glycerol_acylTrfase"/>
</dbReference>
<evidence type="ECO:0000256" key="9">
    <source>
        <dbReference type="ARBA" id="ARBA00023315"/>
    </source>
</evidence>
<dbReference type="GO" id="GO:0005741">
    <property type="term" value="C:mitochondrial outer membrane"/>
    <property type="evidence" value="ECO:0007669"/>
    <property type="project" value="UniProtKB-SubCell"/>
</dbReference>
<dbReference type="PANTHER" id="PTHR12497">
    <property type="entry name" value="TAZ PROTEIN TAFAZZIN"/>
    <property type="match status" value="1"/>
</dbReference>
<dbReference type="Pfam" id="PF01553">
    <property type="entry name" value="Acyltransferase"/>
    <property type="match status" value="1"/>
</dbReference>
<evidence type="ECO:0000256" key="8">
    <source>
        <dbReference type="ARBA" id="ARBA00023136"/>
    </source>
</evidence>
<comment type="subcellular location">
    <subcellularLocation>
        <location evidence="1">Mitochondrion inner membrane</location>
        <topology evidence="1">Peripheral membrane protein</topology>
        <orientation evidence="1">Intermembrane side</orientation>
    </subcellularLocation>
    <subcellularLocation>
        <location evidence="10">Mitochondrion outer membrane</location>
        <topology evidence="10">Peripheral membrane protein</topology>
        <orientation evidence="10">Intermembrane side</orientation>
    </subcellularLocation>
</comment>
<dbReference type="EMBL" id="FMSP01000003">
    <property type="protein sequence ID" value="SCV68690.1"/>
    <property type="molecule type" value="Genomic_DNA"/>
</dbReference>
<organism evidence="14 15">
    <name type="scientific">Microbotryum intermedium</name>
    <dbReference type="NCBI Taxonomy" id="269621"/>
    <lineage>
        <taxon>Eukaryota</taxon>
        <taxon>Fungi</taxon>
        <taxon>Dikarya</taxon>
        <taxon>Basidiomycota</taxon>
        <taxon>Pucciniomycotina</taxon>
        <taxon>Microbotryomycetes</taxon>
        <taxon>Microbotryales</taxon>
        <taxon>Microbotryaceae</taxon>
        <taxon>Microbotryum</taxon>
    </lineage>
</organism>
<evidence type="ECO:0000256" key="2">
    <source>
        <dbReference type="ARBA" id="ARBA00010524"/>
    </source>
</evidence>